<dbReference type="PANTHER" id="PTHR44688">
    <property type="entry name" value="DNA-BINDING TRANSCRIPTIONAL ACTIVATOR DEVR_DOSR"/>
    <property type="match status" value="1"/>
</dbReference>
<evidence type="ECO:0000313" key="6">
    <source>
        <dbReference type="Proteomes" id="UP000272778"/>
    </source>
</evidence>
<dbReference type="Gene3D" id="1.10.10.10">
    <property type="entry name" value="Winged helix-like DNA-binding domain superfamily/Winged helix DNA-binding domain"/>
    <property type="match status" value="1"/>
</dbReference>
<name>A0A3N6MPL8_9BURK</name>
<evidence type="ECO:0000256" key="3">
    <source>
        <dbReference type="ARBA" id="ARBA00023163"/>
    </source>
</evidence>
<dbReference type="PROSITE" id="PS50043">
    <property type="entry name" value="HTH_LUXR_2"/>
    <property type="match status" value="1"/>
</dbReference>
<evidence type="ECO:0000256" key="1">
    <source>
        <dbReference type="ARBA" id="ARBA00023015"/>
    </source>
</evidence>
<dbReference type="Proteomes" id="UP000272778">
    <property type="component" value="Unassembled WGS sequence"/>
</dbReference>
<dbReference type="InterPro" id="IPR016032">
    <property type="entry name" value="Sig_transdc_resp-reg_C-effctor"/>
</dbReference>
<dbReference type="InterPro" id="IPR005143">
    <property type="entry name" value="TF_LuxR_autoind-bd_dom"/>
</dbReference>
<dbReference type="PRINTS" id="PR00038">
    <property type="entry name" value="HTHLUXR"/>
</dbReference>
<protein>
    <recommendedName>
        <fullName evidence="4">HTH luxR-type domain-containing protein</fullName>
    </recommendedName>
</protein>
<dbReference type="CDD" id="cd06170">
    <property type="entry name" value="LuxR_C_like"/>
    <property type="match status" value="1"/>
</dbReference>
<proteinExistence type="predicted"/>
<feature type="domain" description="HTH luxR-type" evidence="4">
    <location>
        <begin position="173"/>
        <end position="238"/>
    </location>
</feature>
<dbReference type="SMART" id="SM00421">
    <property type="entry name" value="HTH_LUXR"/>
    <property type="match status" value="1"/>
</dbReference>
<dbReference type="InterPro" id="IPR036693">
    <property type="entry name" value="TF_LuxR_autoind-bd_dom_sf"/>
</dbReference>
<reference evidence="5 6" key="1">
    <citation type="submission" date="2018-11" db="EMBL/GenBank/DDBJ databases">
        <title>Paraburkholderia sp. DHOA04, isolated from soil.</title>
        <authorList>
            <person name="Gao Z.-H."/>
            <person name="Qiu L.-H."/>
            <person name="Fu J.-C."/>
        </authorList>
    </citation>
    <scope>NUCLEOTIDE SEQUENCE [LARGE SCALE GENOMIC DNA]</scope>
    <source>
        <strain evidence="5 6">DHOA04</strain>
    </source>
</reference>
<dbReference type="Gene3D" id="3.30.450.80">
    <property type="entry name" value="Transcription factor LuxR-like, autoinducer-binding domain"/>
    <property type="match status" value="1"/>
</dbReference>
<dbReference type="GO" id="GO:0006355">
    <property type="term" value="P:regulation of DNA-templated transcription"/>
    <property type="evidence" value="ECO:0007669"/>
    <property type="project" value="InterPro"/>
</dbReference>
<keyword evidence="2" id="KW-0238">DNA-binding</keyword>
<evidence type="ECO:0000313" key="5">
    <source>
        <dbReference type="EMBL" id="RQH03685.1"/>
    </source>
</evidence>
<organism evidence="5 6">
    <name type="scientific">Paraburkholderia dinghuensis</name>
    <dbReference type="NCBI Taxonomy" id="2305225"/>
    <lineage>
        <taxon>Bacteria</taxon>
        <taxon>Pseudomonadati</taxon>
        <taxon>Pseudomonadota</taxon>
        <taxon>Betaproteobacteria</taxon>
        <taxon>Burkholderiales</taxon>
        <taxon>Burkholderiaceae</taxon>
        <taxon>Paraburkholderia</taxon>
    </lineage>
</organism>
<dbReference type="InterPro" id="IPR036388">
    <property type="entry name" value="WH-like_DNA-bd_sf"/>
</dbReference>
<dbReference type="GO" id="GO:0003677">
    <property type="term" value="F:DNA binding"/>
    <property type="evidence" value="ECO:0007669"/>
    <property type="project" value="UniProtKB-KW"/>
</dbReference>
<dbReference type="PANTHER" id="PTHR44688:SF16">
    <property type="entry name" value="DNA-BINDING TRANSCRIPTIONAL ACTIVATOR DEVR_DOSR"/>
    <property type="match status" value="1"/>
</dbReference>
<dbReference type="SUPFAM" id="SSF75516">
    <property type="entry name" value="Pheromone-binding domain of LuxR-like quorum-sensing transcription factors"/>
    <property type="match status" value="1"/>
</dbReference>
<comment type="caution">
    <text evidence="5">The sequence shown here is derived from an EMBL/GenBank/DDBJ whole genome shotgun (WGS) entry which is preliminary data.</text>
</comment>
<dbReference type="RefSeq" id="WP_124152938.1">
    <property type="nucleotide sequence ID" value="NZ_RQIS01000016.1"/>
</dbReference>
<evidence type="ECO:0000259" key="4">
    <source>
        <dbReference type="PROSITE" id="PS50043"/>
    </source>
</evidence>
<dbReference type="Pfam" id="PF03472">
    <property type="entry name" value="Autoind_bind"/>
    <property type="match status" value="1"/>
</dbReference>
<evidence type="ECO:0000256" key="2">
    <source>
        <dbReference type="ARBA" id="ARBA00023125"/>
    </source>
</evidence>
<dbReference type="EMBL" id="RQIS01000016">
    <property type="protein sequence ID" value="RQH03685.1"/>
    <property type="molecule type" value="Genomic_DNA"/>
</dbReference>
<dbReference type="AlphaFoldDB" id="A0A3N6MPL8"/>
<dbReference type="SUPFAM" id="SSF46894">
    <property type="entry name" value="C-terminal effector domain of the bipartite response regulators"/>
    <property type="match status" value="1"/>
</dbReference>
<keyword evidence="1" id="KW-0805">Transcription regulation</keyword>
<keyword evidence="3" id="KW-0804">Transcription</keyword>
<dbReference type="Pfam" id="PF00196">
    <property type="entry name" value="GerE"/>
    <property type="match status" value="1"/>
</dbReference>
<keyword evidence="6" id="KW-1185">Reference proteome</keyword>
<dbReference type="InterPro" id="IPR000792">
    <property type="entry name" value="Tscrpt_reg_LuxR_C"/>
</dbReference>
<dbReference type="OrthoDB" id="9774661at2"/>
<gene>
    <name evidence="5" type="ORF">D1Y85_20640</name>
</gene>
<accession>A0A3N6MPL8</accession>
<sequence>MNAIENADAARALIECQDRSEWSSLLFELAERYGFPSVFFAMTESLAATYRAAFVETNFAPDWWQAYEAERFSKIDPVLAHCRRHMHPLIWNAQTFVTERERAFYECGRQHGLASGIAYPVHGPLGAAGILCFASPDGTHATAPASANACASLALVRDYVCESHRKIARAKRATSGTASLTPRELECLRWVAAGKTSWEMSRILSCSEATINFHISNVTRKFGVQTRRQAAIRAISEGLVAPG</sequence>